<proteinExistence type="predicted"/>
<sequence length="141" mass="15490">MTTPATTDRSDAAVAVVTDFFEALGALDVPRATAHLTEDVQWQNVSLPTLRGLPAVGRALRAAGRPRFRFEAVMHHIASDGDTVLTERTDTLIVGPLRSVFWVCGTFEMRDGKIAVWRDYFSWRAFLVGTVVGTVRSALGR</sequence>
<dbReference type="InterPro" id="IPR013100">
    <property type="entry name" value="LEH"/>
</dbReference>
<evidence type="ECO:0000313" key="3">
    <source>
        <dbReference type="Proteomes" id="UP001595914"/>
    </source>
</evidence>
<feature type="domain" description="Limonene-1,2-epoxide hydrolase" evidence="1">
    <location>
        <begin position="13"/>
        <end position="127"/>
    </location>
</feature>
<accession>A0ABV9FUB9</accession>
<protein>
    <submittedName>
        <fullName evidence="2">Limonene-1,2-epoxide hydrolase family protein</fullName>
    </submittedName>
</protein>
<evidence type="ECO:0000259" key="1">
    <source>
        <dbReference type="Pfam" id="PF07858"/>
    </source>
</evidence>
<dbReference type="RefSeq" id="WP_378419239.1">
    <property type="nucleotide sequence ID" value="NZ_JBHSFO010000012.1"/>
</dbReference>
<organism evidence="2 3">
    <name type="scientific">Rhodococcus kronopolitis</name>
    <dbReference type="NCBI Taxonomy" id="1460226"/>
    <lineage>
        <taxon>Bacteria</taxon>
        <taxon>Bacillati</taxon>
        <taxon>Actinomycetota</taxon>
        <taxon>Actinomycetes</taxon>
        <taxon>Mycobacteriales</taxon>
        <taxon>Nocardiaceae</taxon>
        <taxon>Rhodococcus</taxon>
    </lineage>
</organism>
<reference evidence="3" key="1">
    <citation type="journal article" date="2019" name="Int. J. Syst. Evol. Microbiol.">
        <title>The Global Catalogue of Microorganisms (GCM) 10K type strain sequencing project: providing services to taxonomists for standard genome sequencing and annotation.</title>
        <authorList>
            <consortium name="The Broad Institute Genomics Platform"/>
            <consortium name="The Broad Institute Genome Sequencing Center for Infectious Disease"/>
            <person name="Wu L."/>
            <person name="Ma J."/>
        </authorList>
    </citation>
    <scope>NUCLEOTIDE SEQUENCE [LARGE SCALE GENOMIC DNA]</scope>
    <source>
        <strain evidence="3">CCUG 54520</strain>
    </source>
</reference>
<comment type="caution">
    <text evidence="2">The sequence shown here is derived from an EMBL/GenBank/DDBJ whole genome shotgun (WGS) entry which is preliminary data.</text>
</comment>
<dbReference type="GO" id="GO:0016787">
    <property type="term" value="F:hydrolase activity"/>
    <property type="evidence" value="ECO:0007669"/>
    <property type="project" value="UniProtKB-KW"/>
</dbReference>
<dbReference type="Proteomes" id="UP001595914">
    <property type="component" value="Unassembled WGS sequence"/>
</dbReference>
<evidence type="ECO:0000313" key="2">
    <source>
        <dbReference type="EMBL" id="MFC4605553.1"/>
    </source>
</evidence>
<dbReference type="Gene3D" id="3.10.450.50">
    <property type="match status" value="1"/>
</dbReference>
<dbReference type="SUPFAM" id="SSF54427">
    <property type="entry name" value="NTF2-like"/>
    <property type="match status" value="1"/>
</dbReference>
<dbReference type="Pfam" id="PF07858">
    <property type="entry name" value="LEH"/>
    <property type="match status" value="1"/>
</dbReference>
<gene>
    <name evidence="2" type="ORF">ACFO6S_17775</name>
</gene>
<keyword evidence="2" id="KW-0378">Hydrolase</keyword>
<name>A0ABV9FUB9_9NOCA</name>
<dbReference type="InterPro" id="IPR032710">
    <property type="entry name" value="NTF2-like_dom_sf"/>
</dbReference>
<keyword evidence="3" id="KW-1185">Reference proteome</keyword>
<dbReference type="EMBL" id="JBHSFO010000012">
    <property type="protein sequence ID" value="MFC4605553.1"/>
    <property type="molecule type" value="Genomic_DNA"/>
</dbReference>